<dbReference type="InterPro" id="IPR059000">
    <property type="entry name" value="ATPase_P-type_domA"/>
</dbReference>
<dbReference type="NCBIfam" id="TIGR01494">
    <property type="entry name" value="ATPase_P-type"/>
    <property type="match status" value="1"/>
</dbReference>
<evidence type="ECO:0000256" key="8">
    <source>
        <dbReference type="ARBA" id="ARBA00022840"/>
    </source>
</evidence>
<evidence type="ECO:0000313" key="15">
    <source>
        <dbReference type="EnsemblMetazoa" id="KAF7491390.1"/>
    </source>
</evidence>
<dbReference type="GO" id="GO:0140581">
    <property type="term" value="F:P-type monovalent copper transporter activity"/>
    <property type="evidence" value="ECO:0007669"/>
    <property type="project" value="UniProtKB-EC"/>
</dbReference>
<feature type="transmembrane region" description="Helical" evidence="12">
    <location>
        <begin position="997"/>
        <end position="1018"/>
    </location>
</feature>
<dbReference type="Gene3D" id="3.40.50.1000">
    <property type="entry name" value="HAD superfamily/HAD-like"/>
    <property type="match status" value="1"/>
</dbReference>
<evidence type="ECO:0000259" key="13">
    <source>
        <dbReference type="PROSITE" id="PS50846"/>
    </source>
</evidence>
<dbReference type="SUPFAM" id="SSF56784">
    <property type="entry name" value="HAD-like"/>
    <property type="match status" value="1"/>
</dbReference>
<dbReference type="Pfam" id="PF00403">
    <property type="entry name" value="HMA"/>
    <property type="match status" value="1"/>
</dbReference>
<dbReference type="InterPro" id="IPR023298">
    <property type="entry name" value="ATPase_P-typ_TM_dom_sf"/>
</dbReference>
<dbReference type="GO" id="GO:0005507">
    <property type="term" value="F:copper ion binding"/>
    <property type="evidence" value="ECO:0007669"/>
    <property type="project" value="TreeGrafter"/>
</dbReference>
<dbReference type="InterPro" id="IPR018303">
    <property type="entry name" value="ATPase_P-typ_P_site"/>
</dbReference>
<keyword evidence="5 12" id="KW-0812">Transmembrane</keyword>
<keyword evidence="6 12" id="KW-0479">Metal-binding</keyword>
<dbReference type="GO" id="GO:0006878">
    <property type="term" value="P:intracellular copper ion homeostasis"/>
    <property type="evidence" value="ECO:0007669"/>
    <property type="project" value="TreeGrafter"/>
</dbReference>
<dbReference type="GO" id="GO:0060003">
    <property type="term" value="P:copper ion export"/>
    <property type="evidence" value="ECO:0007669"/>
    <property type="project" value="TreeGrafter"/>
</dbReference>
<feature type="transmembrane region" description="Helical" evidence="12">
    <location>
        <begin position="374"/>
        <end position="396"/>
    </location>
</feature>
<keyword evidence="10 12" id="KW-1133">Transmembrane helix</keyword>
<dbReference type="InterPro" id="IPR036412">
    <property type="entry name" value="HAD-like_sf"/>
</dbReference>
<evidence type="ECO:0000313" key="16">
    <source>
        <dbReference type="Proteomes" id="UP000070412"/>
    </source>
</evidence>
<dbReference type="EnsemblMetazoa" id="SSS_6130s_mrna">
    <property type="protein sequence ID" value="KAF7491390.1"/>
    <property type="gene ID" value="SSS_6130"/>
</dbReference>
<name>A0A834R7Y1_SARSC</name>
<dbReference type="FunFam" id="2.70.150.10:FF:000002">
    <property type="entry name" value="Copper-transporting ATPase 1, putative"/>
    <property type="match status" value="1"/>
</dbReference>
<keyword evidence="8 12" id="KW-0067">ATP-binding</keyword>
<feature type="domain" description="HMA" evidence="13">
    <location>
        <begin position="126"/>
        <end position="192"/>
    </location>
</feature>
<feature type="domain" description="HMA" evidence="13">
    <location>
        <begin position="203"/>
        <end position="269"/>
    </location>
</feature>
<feature type="transmembrane region" description="Helical" evidence="12">
    <location>
        <begin position="1024"/>
        <end position="1047"/>
    </location>
</feature>
<dbReference type="InterPro" id="IPR023299">
    <property type="entry name" value="ATPase_P-typ_cyto_dom_N"/>
</dbReference>
<dbReference type="FunFam" id="3.30.70.100:FF:000001">
    <property type="entry name" value="ATPase copper transporting beta"/>
    <property type="match status" value="1"/>
</dbReference>
<dbReference type="PANTHER" id="PTHR43520:SF8">
    <property type="entry name" value="P-TYPE CU(+) TRANSPORTER"/>
    <property type="match status" value="1"/>
</dbReference>
<gene>
    <name evidence="14" type="ORF">SSS_6130</name>
</gene>
<dbReference type="GO" id="GO:0005886">
    <property type="term" value="C:plasma membrane"/>
    <property type="evidence" value="ECO:0007669"/>
    <property type="project" value="TreeGrafter"/>
</dbReference>
<dbReference type="GO" id="GO:0043682">
    <property type="term" value="F:P-type divalent copper transporter activity"/>
    <property type="evidence" value="ECO:0007669"/>
    <property type="project" value="TreeGrafter"/>
</dbReference>
<keyword evidence="4" id="KW-0813">Transport</keyword>
<dbReference type="NCBIfam" id="TIGR01525">
    <property type="entry name" value="ATPase-IB_hvy"/>
    <property type="match status" value="1"/>
</dbReference>
<dbReference type="Pfam" id="PF00122">
    <property type="entry name" value="E1-E2_ATPase"/>
    <property type="match status" value="1"/>
</dbReference>
<evidence type="ECO:0000256" key="3">
    <source>
        <dbReference type="ARBA" id="ARBA00012517"/>
    </source>
</evidence>
<evidence type="ECO:0000256" key="7">
    <source>
        <dbReference type="ARBA" id="ARBA00022741"/>
    </source>
</evidence>
<keyword evidence="7 12" id="KW-0547">Nucleotide-binding</keyword>
<dbReference type="Gene3D" id="3.30.70.100">
    <property type="match status" value="2"/>
</dbReference>
<feature type="transmembrane region" description="Helical" evidence="12">
    <location>
        <begin position="615"/>
        <end position="638"/>
    </location>
</feature>
<evidence type="ECO:0000256" key="11">
    <source>
        <dbReference type="ARBA" id="ARBA00023136"/>
    </source>
</evidence>
<dbReference type="PROSITE" id="PS00154">
    <property type="entry name" value="ATPASE_E1_E2"/>
    <property type="match status" value="1"/>
</dbReference>
<reference evidence="14" key="2">
    <citation type="submission" date="2020-01" db="EMBL/GenBank/DDBJ databases">
        <authorList>
            <person name="Korhonen P.K.K."/>
            <person name="Guangxu M.G."/>
            <person name="Wang T.W."/>
            <person name="Stroehlein A.J.S."/>
            <person name="Young N.D."/>
            <person name="Ang C.-S.A."/>
            <person name="Fernando D.W.F."/>
            <person name="Lu H.L."/>
            <person name="Taylor S.T."/>
            <person name="Ehtesham M.E.M."/>
            <person name="Najaraj S.H.N."/>
            <person name="Harsha G.H.G."/>
            <person name="Madugundu A.M."/>
            <person name="Renuse S.R."/>
            <person name="Holt D.H."/>
            <person name="Pandey A.P."/>
            <person name="Papenfuss A.P."/>
            <person name="Gasser R.B.G."/>
            <person name="Fischer K.F."/>
        </authorList>
    </citation>
    <scope>NUCLEOTIDE SEQUENCE</scope>
    <source>
        <strain evidence="14">SSS_KF_BRIS2020</strain>
    </source>
</reference>
<dbReference type="InterPro" id="IPR001757">
    <property type="entry name" value="P_typ_ATPase"/>
</dbReference>
<evidence type="ECO:0000256" key="1">
    <source>
        <dbReference type="ARBA" id="ARBA00004166"/>
    </source>
</evidence>
<evidence type="ECO:0000256" key="9">
    <source>
        <dbReference type="ARBA" id="ARBA00022967"/>
    </source>
</evidence>
<feature type="transmembrane region" description="Helical" evidence="12">
    <location>
        <begin position="294"/>
        <end position="315"/>
    </location>
</feature>
<keyword evidence="9" id="KW-1278">Translocase</keyword>
<sequence length="1148" mass="128960">MADFHNESIHSNSFILFKIPGISCNKCIAKIMQFFKQHHPDILNLDLLNPIDADFVEKKFKFFIRNSSISPKQLKILIESIDPKFSCSLIDEHNSSVQLEKSKSESDKSIEMEIFKKISSNDSIRRKCLLSVQGMSCSSCADKIVNKLNKTNGIISCHIGLITAQADIDFDPTIIDPNKIMEILESMGYDTALISELDSNQQAEIRLIVMGITHHNDALKIKQVIETIHGVASIQIEKNTGKASIIYYPNSIGPRTIADKIVDLGFTVHTINSFDPESFTSTIKKEIAKWRRSFMISLIFGLPTMIVMIYFMYIMPLIYDHQEYLQRKCCLVPGLSLENLILFCLSTPVQIFGAKNFYIQAIKSLRNYHLSMDVLIMLATTIAYIYSLCVVIYFMITVQENKSPMTFFDTPPMLLVFISLGRWSEHLSHLRTTEYIVNLMSLRPDKATLLEVDRKSETEFIIKNERIIDVDLVQKNDLLRIRPGERIPTDGRMIVGEAMINESFINGESMPVAKKTGSLLLGGSIVSNGSVIMIATNVGADSQLCQIVKMVNSVHKTKAPIQQLADRISSFFIPFVIVASIISLIVWLWLGPHLFETIISLNSNFYDSMTRNEVIIQFAFQIALSVMVISCPCALGIATPSAVIIGTGIGAMNGIHIKKAESLEIAHKIDTIIFDKTGTLTYGQPSVTNLKLTVKFSSQILQKALIRLIALIGIAEANSDHPIAVSLVNYVRKALKIDSERSFAQQNLNFKLEAGLGIRCQIVKEILDMLVSSLETTQFISFLETNNISNASFIDNNKMDPNDRPIENDQCFEANQYDVIIGNGRWMLKNNIELSQNLLEENELLESQGETVFFVAVNGKIFCLISVSDTIKPEAKLAIFILKNRYNLDVMLLTGDNARSALAIGRKVGIEHIYAELLPQQKMDKARSLQSIGKKVAMVGDGINDAPALAQADLGIAISKGTDITIESADVVLKKDDLIDIINCIDLSRKTFQRIRINFLLAFLYNLLFIPIAAGVLIKFRLILQPWMSGACMALSSISVSCSSLLLRRYRKPERYRLEKEFWEHQTKSDTPGRMIFKSKNLVDNSSIYSVENFNSNNQQQLIGIDFDDTERSYSCCNQEELRLLNEDNFQAKILSPSMSSNKNLKII</sequence>
<dbReference type="SFLD" id="SFLDS00003">
    <property type="entry name" value="Haloacid_Dehalogenase"/>
    <property type="match status" value="1"/>
</dbReference>
<dbReference type="InterPro" id="IPR006121">
    <property type="entry name" value="HMA_dom"/>
</dbReference>
<dbReference type="SUPFAM" id="SSF81653">
    <property type="entry name" value="Calcium ATPase, transduction domain A"/>
    <property type="match status" value="1"/>
</dbReference>
<dbReference type="AlphaFoldDB" id="A0A834R7Y1"/>
<dbReference type="EMBL" id="WVUK01000060">
    <property type="protein sequence ID" value="KAF7491390.1"/>
    <property type="molecule type" value="Genomic_DNA"/>
</dbReference>
<feature type="transmembrane region" description="Helical" evidence="12">
    <location>
        <begin position="571"/>
        <end position="595"/>
    </location>
</feature>
<evidence type="ECO:0000256" key="12">
    <source>
        <dbReference type="RuleBase" id="RU362081"/>
    </source>
</evidence>
<dbReference type="PRINTS" id="PR00942">
    <property type="entry name" value="CUATPASEI"/>
</dbReference>
<dbReference type="GO" id="GO:0005802">
    <property type="term" value="C:trans-Golgi network"/>
    <property type="evidence" value="ECO:0007669"/>
    <property type="project" value="TreeGrafter"/>
</dbReference>
<dbReference type="PROSITE" id="PS50846">
    <property type="entry name" value="HMA_2"/>
    <property type="match status" value="2"/>
</dbReference>
<dbReference type="SFLD" id="SFLDF00027">
    <property type="entry name" value="p-type_atpase"/>
    <property type="match status" value="1"/>
</dbReference>
<evidence type="ECO:0000313" key="14">
    <source>
        <dbReference type="EMBL" id="KAF7491390.1"/>
    </source>
</evidence>
<dbReference type="SFLD" id="SFLDG00002">
    <property type="entry name" value="C1.7:_P-type_atpase_like"/>
    <property type="match status" value="1"/>
</dbReference>
<dbReference type="CDD" id="cd02094">
    <property type="entry name" value="P-type_ATPase_Cu-like"/>
    <property type="match status" value="1"/>
</dbReference>
<dbReference type="SUPFAM" id="SSF55008">
    <property type="entry name" value="HMA, heavy metal-associated domain"/>
    <property type="match status" value="2"/>
</dbReference>
<comment type="similarity">
    <text evidence="2 12">Belongs to the cation transport ATPase (P-type) (TC 3.A.3) family. Type IB subfamily.</text>
</comment>
<keyword evidence="11 12" id="KW-0472">Membrane</keyword>
<evidence type="ECO:0000256" key="2">
    <source>
        <dbReference type="ARBA" id="ARBA00006024"/>
    </source>
</evidence>
<evidence type="ECO:0000256" key="10">
    <source>
        <dbReference type="ARBA" id="ARBA00022989"/>
    </source>
</evidence>
<comment type="subcellular location">
    <subcellularLocation>
        <location evidence="1">Golgi apparatus</location>
        <location evidence="1">trans-Golgi network membrane</location>
        <topology evidence="1">Multi-pass membrane protein</topology>
    </subcellularLocation>
    <subcellularLocation>
        <location evidence="12">Membrane</location>
    </subcellularLocation>
</comment>
<evidence type="ECO:0000256" key="6">
    <source>
        <dbReference type="ARBA" id="ARBA00022723"/>
    </source>
</evidence>
<dbReference type="GO" id="GO:0005524">
    <property type="term" value="F:ATP binding"/>
    <property type="evidence" value="ECO:0007669"/>
    <property type="project" value="UniProtKB-UniRule"/>
</dbReference>
<dbReference type="CDD" id="cd00371">
    <property type="entry name" value="HMA"/>
    <property type="match status" value="1"/>
</dbReference>
<dbReference type="GO" id="GO:0016887">
    <property type="term" value="F:ATP hydrolysis activity"/>
    <property type="evidence" value="ECO:0007669"/>
    <property type="project" value="InterPro"/>
</dbReference>
<reference evidence="15" key="3">
    <citation type="submission" date="2022-06" db="UniProtKB">
        <authorList>
            <consortium name="EnsemblMetazoa"/>
        </authorList>
    </citation>
    <scope>IDENTIFICATION</scope>
</reference>
<reference evidence="16" key="1">
    <citation type="journal article" date="2020" name="PLoS Negl. Trop. Dis.">
        <title>High-quality nuclear genome for Sarcoptes scabiei-A critical resource for a neglected parasite.</title>
        <authorList>
            <person name="Korhonen P.K."/>
            <person name="Gasser R.B."/>
            <person name="Ma G."/>
            <person name="Wang T."/>
            <person name="Stroehlein A.J."/>
            <person name="Young N.D."/>
            <person name="Ang C.S."/>
            <person name="Fernando D.D."/>
            <person name="Lu H.C."/>
            <person name="Taylor S."/>
            <person name="Reynolds S.L."/>
            <person name="Mofiz E."/>
            <person name="Najaraj S.H."/>
            <person name="Gowda H."/>
            <person name="Madugundu A."/>
            <person name="Renuse S."/>
            <person name="Holt D."/>
            <person name="Pandey A."/>
            <person name="Papenfuss A.T."/>
            <person name="Fischer K."/>
        </authorList>
    </citation>
    <scope>NUCLEOTIDE SEQUENCE [LARGE SCALE GENOMIC DNA]</scope>
</reference>
<dbReference type="PANTHER" id="PTHR43520">
    <property type="entry name" value="ATP7, ISOFORM B"/>
    <property type="match status" value="1"/>
</dbReference>
<accession>A0A834R7Y1</accession>
<dbReference type="OrthoDB" id="432719at2759"/>
<evidence type="ECO:0000256" key="4">
    <source>
        <dbReference type="ARBA" id="ARBA00022448"/>
    </source>
</evidence>
<proteinExistence type="inferred from homology"/>
<organism evidence="14">
    <name type="scientific">Sarcoptes scabiei</name>
    <name type="common">Itch mite</name>
    <name type="synonym">Acarus scabiei</name>
    <dbReference type="NCBI Taxonomy" id="52283"/>
    <lineage>
        <taxon>Eukaryota</taxon>
        <taxon>Metazoa</taxon>
        <taxon>Ecdysozoa</taxon>
        <taxon>Arthropoda</taxon>
        <taxon>Chelicerata</taxon>
        <taxon>Arachnida</taxon>
        <taxon>Acari</taxon>
        <taxon>Acariformes</taxon>
        <taxon>Sarcoptiformes</taxon>
        <taxon>Astigmata</taxon>
        <taxon>Psoroptidia</taxon>
        <taxon>Sarcoptoidea</taxon>
        <taxon>Sarcoptidae</taxon>
        <taxon>Sarcoptinae</taxon>
        <taxon>Sarcoptes</taxon>
    </lineage>
</organism>
<dbReference type="InterPro" id="IPR027256">
    <property type="entry name" value="P-typ_ATPase_IB"/>
</dbReference>
<dbReference type="SUPFAM" id="SSF81665">
    <property type="entry name" value="Calcium ATPase, transmembrane domain M"/>
    <property type="match status" value="1"/>
</dbReference>
<dbReference type="GO" id="GO:0015677">
    <property type="term" value="P:copper ion import"/>
    <property type="evidence" value="ECO:0007669"/>
    <property type="project" value="TreeGrafter"/>
</dbReference>
<dbReference type="InterPro" id="IPR008250">
    <property type="entry name" value="ATPase_P-typ_transduc_dom_A_sf"/>
</dbReference>
<dbReference type="InterPro" id="IPR044492">
    <property type="entry name" value="P_typ_ATPase_HD_dom"/>
</dbReference>
<dbReference type="InterPro" id="IPR023214">
    <property type="entry name" value="HAD_sf"/>
</dbReference>
<evidence type="ECO:0000256" key="5">
    <source>
        <dbReference type="ARBA" id="ARBA00022692"/>
    </source>
</evidence>
<dbReference type="Proteomes" id="UP000070412">
    <property type="component" value="Unassembled WGS sequence"/>
</dbReference>
<keyword evidence="16" id="KW-1185">Reference proteome</keyword>
<dbReference type="InterPro" id="IPR036163">
    <property type="entry name" value="HMA_dom_sf"/>
</dbReference>
<dbReference type="PRINTS" id="PR00119">
    <property type="entry name" value="CATATPASE"/>
</dbReference>
<dbReference type="Gene3D" id="2.70.150.10">
    <property type="entry name" value="Calcium-transporting ATPase, cytoplasmic transduction domain A"/>
    <property type="match status" value="1"/>
</dbReference>
<dbReference type="Gene3D" id="3.40.1110.10">
    <property type="entry name" value="Calcium-transporting ATPase, cytoplasmic domain N"/>
    <property type="match status" value="1"/>
</dbReference>
<dbReference type="Pfam" id="PF00702">
    <property type="entry name" value="Hydrolase"/>
    <property type="match status" value="1"/>
</dbReference>
<dbReference type="EC" id="7.2.2.8" evidence="3"/>
<protein>
    <recommendedName>
        <fullName evidence="3">P-type Cu(+) transporter</fullName>
        <ecNumber evidence="3">7.2.2.8</ecNumber>
    </recommendedName>
</protein>